<keyword evidence="1 4" id="KW-0963">Cytoplasm</keyword>
<evidence type="ECO:0000256" key="1">
    <source>
        <dbReference type="ARBA" id="ARBA00022490"/>
    </source>
</evidence>
<dbReference type="PANTHER" id="PTHR30456:SF0">
    <property type="entry name" value="PYRIDOXINE 5'-PHOSPHATE SYNTHASE"/>
    <property type="match status" value="1"/>
</dbReference>
<feature type="binding site" evidence="4">
    <location>
        <position position="205"/>
    </location>
    <ligand>
        <name>3-amino-2-oxopropyl phosphate</name>
        <dbReference type="ChEBI" id="CHEBI:57279"/>
    </ligand>
</feature>
<evidence type="ECO:0000256" key="2">
    <source>
        <dbReference type="ARBA" id="ARBA00022679"/>
    </source>
</evidence>
<feature type="binding site" evidence="4">
    <location>
        <position position="21"/>
    </location>
    <ligand>
        <name>3-amino-2-oxopropyl phosphate</name>
        <dbReference type="ChEBI" id="CHEBI:57279"/>
    </ligand>
</feature>
<dbReference type="NCBIfam" id="TIGR00559">
    <property type="entry name" value="pdxJ"/>
    <property type="match status" value="1"/>
</dbReference>
<keyword evidence="3 4" id="KW-0664">Pyridoxine biosynthesis</keyword>
<accession>A0ABU4WKE7</accession>
<dbReference type="SUPFAM" id="SSF63892">
    <property type="entry name" value="Pyridoxine 5'-phosphate synthase"/>
    <property type="match status" value="1"/>
</dbReference>
<evidence type="ECO:0000256" key="5">
    <source>
        <dbReference type="NCBIfam" id="TIGR00559"/>
    </source>
</evidence>
<comment type="similarity">
    <text evidence="4">Belongs to the PNP synthase family.</text>
</comment>
<dbReference type="CDD" id="cd00003">
    <property type="entry name" value="PNPsynthase"/>
    <property type="match status" value="1"/>
</dbReference>
<feature type="active site" description="Proton acceptor" evidence="4">
    <location>
        <position position="55"/>
    </location>
</feature>
<dbReference type="RefSeq" id="WP_370397327.1">
    <property type="nucleotide sequence ID" value="NZ_JALBUT010000007.1"/>
</dbReference>
<name>A0ABU4WKE7_9BACT</name>
<evidence type="ECO:0000256" key="3">
    <source>
        <dbReference type="ARBA" id="ARBA00023096"/>
    </source>
</evidence>
<dbReference type="EC" id="2.6.99.2" evidence="4 5"/>
<evidence type="ECO:0000256" key="4">
    <source>
        <dbReference type="HAMAP-Rule" id="MF_00279"/>
    </source>
</evidence>
<comment type="subunit">
    <text evidence="4">Homooctamer; tetramer of dimers.</text>
</comment>
<feature type="active site" description="Proton donor" evidence="4">
    <location>
        <position position="204"/>
    </location>
</feature>
<evidence type="ECO:0000313" key="7">
    <source>
        <dbReference type="Proteomes" id="UP001275932"/>
    </source>
</evidence>
<feature type="binding site" evidence="4">
    <location>
        <position position="62"/>
    </location>
    <ligand>
        <name>1-deoxy-D-xylulose 5-phosphate</name>
        <dbReference type="ChEBI" id="CHEBI:57792"/>
    </ligand>
</feature>
<dbReference type="Gene3D" id="3.20.20.70">
    <property type="entry name" value="Aldolase class I"/>
    <property type="match status" value="1"/>
</dbReference>
<dbReference type="Proteomes" id="UP001275932">
    <property type="component" value="Unassembled WGS sequence"/>
</dbReference>
<comment type="function">
    <text evidence="4">Catalyzes the complicated ring closure reaction between the two acyclic compounds 1-deoxy-D-xylulose-5-phosphate (DXP) and 3-amino-2-oxopropyl phosphate (1-amino-acetone-3-phosphate or AAP) to form pyridoxine 5'-phosphate (PNP) and inorganic phosphate.</text>
</comment>
<evidence type="ECO:0000313" key="6">
    <source>
        <dbReference type="EMBL" id="MDX8415874.1"/>
    </source>
</evidence>
<dbReference type="NCBIfam" id="NF003625">
    <property type="entry name" value="PRK05265.1-3"/>
    <property type="match status" value="1"/>
</dbReference>
<organism evidence="6 7">
    <name type="scientific">Intestinicryptomonas porci</name>
    <dbReference type="NCBI Taxonomy" id="2926320"/>
    <lineage>
        <taxon>Bacteria</taxon>
        <taxon>Pseudomonadati</taxon>
        <taxon>Verrucomicrobiota</taxon>
        <taxon>Opitutia</taxon>
        <taxon>Opitutales</taxon>
        <taxon>Intestinicryptomonaceae</taxon>
        <taxon>Intestinicryptomonas</taxon>
    </lineage>
</organism>
<comment type="catalytic activity">
    <reaction evidence="4">
        <text>3-amino-2-oxopropyl phosphate + 1-deoxy-D-xylulose 5-phosphate = pyridoxine 5'-phosphate + phosphate + 2 H2O + H(+)</text>
        <dbReference type="Rhea" id="RHEA:15265"/>
        <dbReference type="ChEBI" id="CHEBI:15377"/>
        <dbReference type="ChEBI" id="CHEBI:15378"/>
        <dbReference type="ChEBI" id="CHEBI:43474"/>
        <dbReference type="ChEBI" id="CHEBI:57279"/>
        <dbReference type="ChEBI" id="CHEBI:57792"/>
        <dbReference type="ChEBI" id="CHEBI:58589"/>
        <dbReference type="EC" id="2.6.99.2"/>
    </reaction>
</comment>
<reference evidence="6 7" key="1">
    <citation type="submission" date="2022-03" db="EMBL/GenBank/DDBJ databases">
        <title>Novel taxa within the pig intestine.</title>
        <authorList>
            <person name="Wylensek D."/>
            <person name="Bishof K."/>
            <person name="Afrizal A."/>
            <person name="Clavel T."/>
        </authorList>
    </citation>
    <scope>NUCLEOTIDE SEQUENCE [LARGE SCALE GENOMIC DNA]</scope>
    <source>
        <strain evidence="6 7">CLA-KB-P66</strain>
    </source>
</reference>
<proteinExistence type="inferred from homology"/>
<dbReference type="PANTHER" id="PTHR30456">
    <property type="entry name" value="PYRIDOXINE 5'-PHOSPHATE SYNTHASE"/>
    <property type="match status" value="1"/>
</dbReference>
<feature type="binding site" evidence="4">
    <location>
        <begin position="226"/>
        <end position="227"/>
    </location>
    <ligand>
        <name>3-amino-2-oxopropyl phosphate</name>
        <dbReference type="ChEBI" id="CHEBI:57279"/>
    </ligand>
</feature>
<dbReference type="InterPro" id="IPR013785">
    <property type="entry name" value="Aldolase_TIM"/>
</dbReference>
<keyword evidence="2 4" id="KW-0808">Transferase</keyword>
<dbReference type="GO" id="GO:0033856">
    <property type="term" value="F:pyridoxine 5'-phosphate synthase activity"/>
    <property type="evidence" value="ECO:0007669"/>
    <property type="project" value="UniProtKB-EC"/>
</dbReference>
<sequence>MKNRVKLGVNIDHGATLRQARYRDVCANSKIVVEPDILELARLAQKGGADSITAHLREDRRHMTDADLFNLRENISVPLNMEMACAEGVLKVALKVRPDYACLVPENRLEVTTEGGLDVVLHRAKVSETVSALSDIGVVCSLFIDPDFKQIEAAKEIGSPVIELHTGAYANAWGNPKKFEEEFLRIKNAVEFARSIGLTVNAGHGLNYVNVSKIVALGGFNELNIGHTIVSQALVCGFEEAVRRMKELLK</sequence>
<gene>
    <name evidence="4" type="primary">pdxJ</name>
    <name evidence="6" type="ORF">MOX91_06765</name>
</gene>
<dbReference type="EMBL" id="JALBUT010000007">
    <property type="protein sequence ID" value="MDX8415874.1"/>
    <property type="molecule type" value="Genomic_DNA"/>
</dbReference>
<feature type="binding site" evidence="4">
    <location>
        <position position="57"/>
    </location>
    <ligand>
        <name>1-deoxy-D-xylulose 5-phosphate</name>
        <dbReference type="ChEBI" id="CHEBI:57792"/>
    </ligand>
</feature>
<keyword evidence="7" id="KW-1185">Reference proteome</keyword>
<feature type="site" description="Transition state stabilizer" evidence="4">
    <location>
        <position position="163"/>
    </location>
</feature>
<feature type="binding site" evidence="4">
    <location>
        <begin position="12"/>
        <end position="13"/>
    </location>
    <ligand>
        <name>1-deoxy-D-xylulose 5-phosphate</name>
        <dbReference type="ChEBI" id="CHEBI:57792"/>
    </ligand>
</feature>
<dbReference type="InterPro" id="IPR004569">
    <property type="entry name" value="PyrdxlP_synth_PdxJ"/>
</dbReference>
<dbReference type="NCBIfam" id="NF003627">
    <property type="entry name" value="PRK05265.1-5"/>
    <property type="match status" value="1"/>
</dbReference>
<comment type="subcellular location">
    <subcellularLocation>
        <location evidence="4">Cytoplasm</location>
    </subcellularLocation>
</comment>
<feature type="binding site" evidence="4">
    <location>
        <position position="112"/>
    </location>
    <ligand>
        <name>1-deoxy-D-xylulose 5-phosphate</name>
        <dbReference type="ChEBI" id="CHEBI:57792"/>
    </ligand>
</feature>
<dbReference type="HAMAP" id="MF_00279">
    <property type="entry name" value="PdxJ"/>
    <property type="match status" value="1"/>
</dbReference>
<feature type="active site" description="Proton acceptor" evidence="4">
    <location>
        <position position="82"/>
    </location>
</feature>
<protein>
    <recommendedName>
        <fullName evidence="4 5">Pyridoxine 5'-phosphate synthase</fullName>
        <shortName evidence="4">PNP synthase</shortName>
        <ecNumber evidence="4 5">2.6.99.2</ecNumber>
    </recommendedName>
</protein>
<comment type="caution">
    <text evidence="6">The sequence shown here is derived from an EMBL/GenBank/DDBJ whole genome shotgun (WGS) entry which is preliminary data.</text>
</comment>
<dbReference type="Pfam" id="PF03740">
    <property type="entry name" value="PdxJ"/>
    <property type="match status" value="1"/>
</dbReference>
<comment type="pathway">
    <text evidence="4">Cofactor biosynthesis; pyridoxine 5'-phosphate biosynthesis; pyridoxine 5'-phosphate from D-erythrose 4-phosphate: step 5/5.</text>
</comment>
<dbReference type="InterPro" id="IPR036130">
    <property type="entry name" value="Pyridoxine-5'_phos_synth"/>
</dbReference>
<feature type="binding site" evidence="4">
    <location>
        <position position="10"/>
    </location>
    <ligand>
        <name>3-amino-2-oxopropyl phosphate</name>
        <dbReference type="ChEBI" id="CHEBI:57279"/>
    </ligand>
</feature>